<evidence type="ECO:0000313" key="3">
    <source>
        <dbReference type="Proteomes" id="UP000228711"/>
    </source>
</evidence>
<feature type="domain" description="Glycosyl transferase family 28 C-terminal" evidence="1">
    <location>
        <begin position="11"/>
        <end position="155"/>
    </location>
</feature>
<dbReference type="InterPro" id="IPR007235">
    <property type="entry name" value="Glyco_trans_28_C"/>
</dbReference>
<reference evidence="3" key="1">
    <citation type="submission" date="2017-09" db="EMBL/GenBank/DDBJ databases">
        <title>Depth-based differentiation of microbial function through sediment-hosted aquifers and enrichment of novel symbionts in the deep terrestrial subsurface.</title>
        <authorList>
            <person name="Probst A.J."/>
            <person name="Ladd B."/>
            <person name="Jarett J.K."/>
            <person name="Geller-Mcgrath D.E."/>
            <person name="Sieber C.M.K."/>
            <person name="Emerson J.B."/>
            <person name="Anantharaman K."/>
            <person name="Thomas B.C."/>
            <person name="Malmstrom R."/>
            <person name="Stieglmeier M."/>
            <person name="Klingl A."/>
            <person name="Woyke T."/>
            <person name="Ryan C.M."/>
            <person name="Banfield J.F."/>
        </authorList>
    </citation>
    <scope>NUCLEOTIDE SEQUENCE [LARGE SCALE GENOMIC DNA]</scope>
</reference>
<dbReference type="AlphaFoldDB" id="A0A2H0YW64"/>
<sequence length="178" mass="19711">MYQQTVIEKKTITFLGGGTGSLWLNNFVVNNLQTLLSESDVIHFQGDSKRAALMSGTHTGYVSIFHANRKATIQAIHRSNIIVTRGGMGTLAELSEFKKPTIIVPMPSSHQEQNALFFSSQGAAIKINQSQGEEVLLDQILGLLHDTERQKKLSKHIYELLPHDASRCAQNVIRSVLV</sequence>
<comment type="caution">
    <text evidence="2">The sequence shown here is derived from an EMBL/GenBank/DDBJ whole genome shotgun (WGS) entry which is preliminary data.</text>
</comment>
<dbReference type="Pfam" id="PF04101">
    <property type="entry name" value="Glyco_tran_28_C"/>
    <property type="match status" value="1"/>
</dbReference>
<dbReference type="EMBL" id="PEXV01000008">
    <property type="protein sequence ID" value="PIS41982.1"/>
    <property type="molecule type" value="Genomic_DNA"/>
</dbReference>
<dbReference type="Proteomes" id="UP000228711">
    <property type="component" value="Unassembled WGS sequence"/>
</dbReference>
<organism evidence="2 3">
    <name type="scientific">Candidatus Kerfeldbacteria bacterium CG08_land_8_20_14_0_20_42_7</name>
    <dbReference type="NCBI Taxonomy" id="2014245"/>
    <lineage>
        <taxon>Bacteria</taxon>
        <taxon>Candidatus Kerfeldiibacteriota</taxon>
    </lineage>
</organism>
<dbReference type="Gene3D" id="3.40.50.2000">
    <property type="entry name" value="Glycogen Phosphorylase B"/>
    <property type="match status" value="1"/>
</dbReference>
<protein>
    <recommendedName>
        <fullName evidence="1">Glycosyl transferase family 28 C-terminal domain-containing protein</fullName>
    </recommendedName>
</protein>
<name>A0A2H0YW64_9BACT</name>
<proteinExistence type="predicted"/>
<dbReference type="GO" id="GO:0016758">
    <property type="term" value="F:hexosyltransferase activity"/>
    <property type="evidence" value="ECO:0007669"/>
    <property type="project" value="InterPro"/>
</dbReference>
<dbReference type="SUPFAM" id="SSF53756">
    <property type="entry name" value="UDP-Glycosyltransferase/glycogen phosphorylase"/>
    <property type="match status" value="1"/>
</dbReference>
<evidence type="ECO:0000259" key="1">
    <source>
        <dbReference type="Pfam" id="PF04101"/>
    </source>
</evidence>
<evidence type="ECO:0000313" key="2">
    <source>
        <dbReference type="EMBL" id="PIS41982.1"/>
    </source>
</evidence>
<dbReference type="PANTHER" id="PTHR21015">
    <property type="entry name" value="UDP-N-ACETYLGLUCOSAMINE--N-ACETYLMURAMYL-(PENTAPEPTIDE) PYROPHOSPHORYL-UNDECAPRENOL N-ACETYLGLUCOSAMINE TRANSFERASE 1"/>
    <property type="match status" value="1"/>
</dbReference>
<gene>
    <name evidence="2" type="ORF">COT25_00195</name>
</gene>
<dbReference type="PANTHER" id="PTHR21015:SF22">
    <property type="entry name" value="GLYCOSYLTRANSFERASE"/>
    <property type="match status" value="1"/>
</dbReference>
<accession>A0A2H0YW64</accession>